<organism evidence="3 4">
    <name type="scientific">Aliikangiella marina</name>
    <dbReference type="NCBI Taxonomy" id="1712262"/>
    <lineage>
        <taxon>Bacteria</taxon>
        <taxon>Pseudomonadati</taxon>
        <taxon>Pseudomonadota</taxon>
        <taxon>Gammaproteobacteria</taxon>
        <taxon>Oceanospirillales</taxon>
        <taxon>Pleioneaceae</taxon>
        <taxon>Aliikangiella</taxon>
    </lineage>
</organism>
<keyword evidence="1" id="KW-0812">Transmembrane</keyword>
<evidence type="ECO:0000313" key="4">
    <source>
        <dbReference type="Proteomes" id="UP000317839"/>
    </source>
</evidence>
<keyword evidence="4" id="KW-1185">Reference proteome</keyword>
<dbReference type="Proteomes" id="UP000317839">
    <property type="component" value="Unassembled WGS sequence"/>
</dbReference>
<evidence type="ECO:0000313" key="3">
    <source>
        <dbReference type="EMBL" id="TQV73615.1"/>
    </source>
</evidence>
<dbReference type="Pfam" id="PF04116">
    <property type="entry name" value="FA_hydroxylase"/>
    <property type="match status" value="1"/>
</dbReference>
<dbReference type="EMBL" id="VIKR01000003">
    <property type="protein sequence ID" value="TQV73615.1"/>
    <property type="molecule type" value="Genomic_DNA"/>
</dbReference>
<dbReference type="RefSeq" id="WP_142942323.1">
    <property type="nucleotide sequence ID" value="NZ_VIKR01000003.1"/>
</dbReference>
<feature type="transmembrane region" description="Helical" evidence="1">
    <location>
        <begin position="55"/>
        <end position="74"/>
    </location>
</feature>
<dbReference type="InterPro" id="IPR006694">
    <property type="entry name" value="Fatty_acid_hydroxylase"/>
</dbReference>
<dbReference type="OrthoDB" id="5965958at2"/>
<feature type="transmembrane region" description="Helical" evidence="1">
    <location>
        <begin position="27"/>
        <end position="49"/>
    </location>
</feature>
<name>A0A545T8V0_9GAMM</name>
<feature type="transmembrane region" description="Helical" evidence="1">
    <location>
        <begin position="116"/>
        <end position="135"/>
    </location>
</feature>
<evidence type="ECO:0000256" key="1">
    <source>
        <dbReference type="SAM" id="Phobius"/>
    </source>
</evidence>
<feature type="domain" description="Fatty acid hydroxylase" evidence="2">
    <location>
        <begin position="60"/>
        <end position="217"/>
    </location>
</feature>
<gene>
    <name evidence="3" type="ORF">FLL45_12130</name>
</gene>
<dbReference type="GO" id="GO:0005506">
    <property type="term" value="F:iron ion binding"/>
    <property type="evidence" value="ECO:0007669"/>
    <property type="project" value="InterPro"/>
</dbReference>
<keyword evidence="1" id="KW-1133">Transmembrane helix</keyword>
<dbReference type="GO" id="GO:0016491">
    <property type="term" value="F:oxidoreductase activity"/>
    <property type="evidence" value="ECO:0007669"/>
    <property type="project" value="InterPro"/>
</dbReference>
<feature type="transmembrane region" description="Helical" evidence="1">
    <location>
        <begin position="141"/>
        <end position="161"/>
    </location>
</feature>
<evidence type="ECO:0000259" key="2">
    <source>
        <dbReference type="Pfam" id="PF04116"/>
    </source>
</evidence>
<dbReference type="GO" id="GO:0008610">
    <property type="term" value="P:lipid biosynthetic process"/>
    <property type="evidence" value="ECO:0007669"/>
    <property type="project" value="InterPro"/>
</dbReference>
<accession>A0A545T8V0</accession>
<protein>
    <submittedName>
        <fullName evidence="3">Sterol desaturase family protein</fullName>
    </submittedName>
</protein>
<sequence length="234" mass="28029">MNPNDKAQNIEFRENYRQTQIGPYYRGLVHFGFTMTFAWSIIIYSIFQLENVQPLEYLTVLVTFLYANFVEYIVHKGPMHRPFKGLNIIYKRHATQHHIFFTDHHMQFDSIRDFKAVLFPPILIAFFFVFFALPAGVLINWLVSSNACFLFIITAFFYFALYEVLHTTYHLADDHWVYRFAVFRKLRKLHQDHHRIDLMAHNNFNITFPICDWLFGTYYREEAIDRQGEASSKT</sequence>
<dbReference type="AlphaFoldDB" id="A0A545T8V0"/>
<proteinExistence type="predicted"/>
<comment type="caution">
    <text evidence="3">The sequence shown here is derived from an EMBL/GenBank/DDBJ whole genome shotgun (WGS) entry which is preliminary data.</text>
</comment>
<reference evidence="3 4" key="1">
    <citation type="submission" date="2019-06" db="EMBL/GenBank/DDBJ databases">
        <title>Draft genome of Aliikangiella marina GYP-15.</title>
        <authorList>
            <person name="Wang G."/>
        </authorList>
    </citation>
    <scope>NUCLEOTIDE SEQUENCE [LARGE SCALE GENOMIC DNA]</scope>
    <source>
        <strain evidence="3 4">GYP-15</strain>
    </source>
</reference>
<keyword evidence="1" id="KW-0472">Membrane</keyword>